<dbReference type="GO" id="GO:0016810">
    <property type="term" value="F:hydrolase activity, acting on carbon-nitrogen (but not peptide) bonds"/>
    <property type="evidence" value="ECO:0007669"/>
    <property type="project" value="InterPro"/>
</dbReference>
<dbReference type="RefSeq" id="WP_093318559.1">
    <property type="nucleotide sequence ID" value="NZ_FOAF01000001.1"/>
</dbReference>
<dbReference type="Gene3D" id="3.10.310.70">
    <property type="match status" value="1"/>
</dbReference>
<dbReference type="OrthoDB" id="9767366at2"/>
<accession>A0A1H7IR03</accession>
<proteinExistence type="predicted"/>
<dbReference type="SUPFAM" id="SSF51556">
    <property type="entry name" value="Metallo-dependent hydrolases"/>
    <property type="match status" value="1"/>
</dbReference>
<evidence type="ECO:0000313" key="4">
    <source>
        <dbReference type="Proteomes" id="UP000199421"/>
    </source>
</evidence>
<organism evidence="3 4">
    <name type="scientific">Olivibacter domesticus</name>
    <name type="common">Pseudosphingobacterium domesticum</name>
    <dbReference type="NCBI Taxonomy" id="407022"/>
    <lineage>
        <taxon>Bacteria</taxon>
        <taxon>Pseudomonadati</taxon>
        <taxon>Bacteroidota</taxon>
        <taxon>Sphingobacteriia</taxon>
        <taxon>Sphingobacteriales</taxon>
        <taxon>Sphingobacteriaceae</taxon>
        <taxon>Olivibacter</taxon>
    </lineage>
</organism>
<gene>
    <name evidence="3" type="ORF">SAMN05661044_00780</name>
</gene>
<evidence type="ECO:0000256" key="1">
    <source>
        <dbReference type="SAM" id="SignalP"/>
    </source>
</evidence>
<dbReference type="EMBL" id="FOAF01000001">
    <property type="protein sequence ID" value="SEK64147.1"/>
    <property type="molecule type" value="Genomic_DNA"/>
</dbReference>
<feature type="signal peptide" evidence="1">
    <location>
        <begin position="1"/>
        <end position="19"/>
    </location>
</feature>
<feature type="chain" id="PRO_5011439877" description="Amidohydrolase 3 domain-containing protein" evidence="1">
    <location>
        <begin position="20"/>
        <end position="546"/>
    </location>
</feature>
<feature type="domain" description="Amidohydrolase 3" evidence="2">
    <location>
        <begin position="72"/>
        <end position="544"/>
    </location>
</feature>
<dbReference type="Gene3D" id="2.30.40.10">
    <property type="entry name" value="Urease, subunit C, domain 1"/>
    <property type="match status" value="1"/>
</dbReference>
<evidence type="ECO:0000259" key="2">
    <source>
        <dbReference type="Pfam" id="PF07969"/>
    </source>
</evidence>
<dbReference type="SUPFAM" id="SSF51338">
    <property type="entry name" value="Composite domain of metallo-dependent hydrolases"/>
    <property type="match status" value="1"/>
</dbReference>
<dbReference type="InterPro" id="IPR032466">
    <property type="entry name" value="Metal_Hydrolase"/>
</dbReference>
<dbReference type="AlphaFoldDB" id="A0A1H7IR03"/>
<keyword evidence="4" id="KW-1185">Reference proteome</keyword>
<dbReference type="InterPro" id="IPR033932">
    <property type="entry name" value="YtcJ-like"/>
</dbReference>
<dbReference type="STRING" id="407022.SAMN05661044_00780"/>
<dbReference type="PANTHER" id="PTHR22642">
    <property type="entry name" value="IMIDAZOLONEPROPIONASE"/>
    <property type="match status" value="1"/>
</dbReference>
<dbReference type="Gene3D" id="3.20.20.140">
    <property type="entry name" value="Metal-dependent hydrolases"/>
    <property type="match status" value="1"/>
</dbReference>
<protein>
    <recommendedName>
        <fullName evidence="2">Amidohydrolase 3 domain-containing protein</fullName>
    </recommendedName>
</protein>
<dbReference type="InterPro" id="IPR013108">
    <property type="entry name" value="Amidohydro_3"/>
</dbReference>
<sequence length="546" mass="60764">MNRLISTALLLLITIYMSACNNKLQVDLIVHHAKVYTVNADFSTEEAFAIKDGKFIAVGKNDDILKKYSGGKIVNAENRAIYPGFYDAHCHFFGLAAGMHQVNLVDVASMDELVARVIAFRSKYPDDAWIIGHGWDQNKWKNKEFPDNSRLNETFPNVPVFLERIDGHAALANDKALTIADVKADKYLAGGLVEQKNGKLTGILVDNAMNLVQEKIPSPTPEKMVTMLKEAEKACFSVGLTTLADAGLEKEQIELLHDLYRRKVLTIREYAMIMLNPSTLDQILKKGIFKSESLDIRSFKIVGDGALGSRGACLLQSYSDAPTNGFLLRSPQELDSAIKKIANSDFQLNVHAIGDSANRLILNTFNKYLKGKPNKRWRIEHAQVISPGDFEKFSLSSLIPSIQPTHATSDMNWALERLGSQRLKYAYAYKQLLKKAGKVALGSDFPVEDINPLYGFHAAVARTDKNNQPVGGFQIENALSREEALKGMTIWAAYACFQEDARGSIERNKLADFVVLENDIMQSPLNEIRNVKVNATYVGGEAVFKR</sequence>
<dbReference type="CDD" id="cd01300">
    <property type="entry name" value="YtcJ_like"/>
    <property type="match status" value="1"/>
</dbReference>
<dbReference type="PANTHER" id="PTHR22642:SF2">
    <property type="entry name" value="PROTEIN LONG AFTER FAR-RED 3"/>
    <property type="match status" value="1"/>
</dbReference>
<dbReference type="Proteomes" id="UP000199421">
    <property type="component" value="Unassembled WGS sequence"/>
</dbReference>
<evidence type="ECO:0000313" key="3">
    <source>
        <dbReference type="EMBL" id="SEK64147.1"/>
    </source>
</evidence>
<dbReference type="Pfam" id="PF07969">
    <property type="entry name" value="Amidohydro_3"/>
    <property type="match status" value="1"/>
</dbReference>
<dbReference type="InterPro" id="IPR011059">
    <property type="entry name" value="Metal-dep_hydrolase_composite"/>
</dbReference>
<keyword evidence="1" id="KW-0732">Signal</keyword>
<name>A0A1H7IR03_OLID1</name>
<reference evidence="4" key="1">
    <citation type="submission" date="2016-10" db="EMBL/GenBank/DDBJ databases">
        <authorList>
            <person name="Varghese N."/>
            <person name="Submissions S."/>
        </authorList>
    </citation>
    <scope>NUCLEOTIDE SEQUENCE [LARGE SCALE GENOMIC DNA]</scope>
    <source>
        <strain evidence="4">DSM 18733</strain>
    </source>
</reference>